<protein>
    <submittedName>
        <fullName evidence="4">N-acetylmuramoyl-L-alanine amidase</fullName>
    </submittedName>
</protein>
<sequence length="207" mass="22443">MINNKWLVSSFIALIMVLGFSIDSKPAQANEQVNLQEQTVISIQDKLRSMNYLNSVSTGHYGPLTTEAVRQFQADFGLAADGVAGPATIARLDEVTSIAQVVYGEARGESYEGQVAVAAVIKNRIESPEFPSSASGVIHQVNAFTAVQDGQYYLAPDATAFQAVKDAWNGWDPSAGANYYYNPVDATSSWIFTRTPRLSIGKHVFAD</sequence>
<feature type="domain" description="Cell wall hydrolase SleB" evidence="3">
    <location>
        <begin position="108"/>
        <end position="206"/>
    </location>
</feature>
<dbReference type="Gene3D" id="6.20.240.60">
    <property type="match status" value="1"/>
</dbReference>
<name>A0A419UUH3_9BACL</name>
<dbReference type="Gene3D" id="1.10.10.2520">
    <property type="entry name" value="Cell wall hydrolase SleB, domain 1"/>
    <property type="match status" value="1"/>
</dbReference>
<feature type="chain" id="PRO_5019581478" evidence="1">
    <location>
        <begin position="30"/>
        <end position="207"/>
    </location>
</feature>
<keyword evidence="1" id="KW-0732">Signal</keyword>
<evidence type="ECO:0000256" key="1">
    <source>
        <dbReference type="SAM" id="SignalP"/>
    </source>
</evidence>
<dbReference type="Gene3D" id="1.10.101.10">
    <property type="entry name" value="PGBD-like superfamily/PGBD"/>
    <property type="match status" value="1"/>
</dbReference>
<dbReference type="InterPro" id="IPR036366">
    <property type="entry name" value="PGBDSf"/>
</dbReference>
<dbReference type="SUPFAM" id="SSF47090">
    <property type="entry name" value="PGBD-like"/>
    <property type="match status" value="1"/>
</dbReference>
<feature type="signal peptide" evidence="1">
    <location>
        <begin position="1"/>
        <end position="29"/>
    </location>
</feature>
<dbReference type="GO" id="GO:0016787">
    <property type="term" value="F:hydrolase activity"/>
    <property type="evidence" value="ECO:0007669"/>
    <property type="project" value="InterPro"/>
</dbReference>
<dbReference type="InterPro" id="IPR011105">
    <property type="entry name" value="Cell_wall_hydrolase_SleB"/>
</dbReference>
<evidence type="ECO:0000259" key="2">
    <source>
        <dbReference type="Pfam" id="PF01471"/>
    </source>
</evidence>
<reference evidence="4 5" key="1">
    <citation type="submission" date="2018-09" db="EMBL/GenBank/DDBJ databases">
        <title>Genomic Encyclopedia of Archaeal and Bacterial Type Strains, Phase II (KMG-II): from individual species to whole genera.</title>
        <authorList>
            <person name="Goeker M."/>
        </authorList>
    </citation>
    <scope>NUCLEOTIDE SEQUENCE [LARGE SCALE GENOMIC DNA]</scope>
    <source>
        <strain evidence="4 5">DSM 17008</strain>
    </source>
</reference>
<dbReference type="Proteomes" id="UP000285120">
    <property type="component" value="Unassembled WGS sequence"/>
</dbReference>
<dbReference type="InterPro" id="IPR042047">
    <property type="entry name" value="SleB_dom1"/>
</dbReference>
<dbReference type="InterPro" id="IPR036365">
    <property type="entry name" value="PGBD-like_sf"/>
</dbReference>
<dbReference type="RefSeq" id="WP_120194527.1">
    <property type="nucleotide sequence ID" value="NZ_RAPK01000013.1"/>
</dbReference>
<proteinExistence type="predicted"/>
<evidence type="ECO:0000259" key="3">
    <source>
        <dbReference type="Pfam" id="PF07486"/>
    </source>
</evidence>
<feature type="domain" description="Peptidoglycan binding-like" evidence="2">
    <location>
        <begin position="37"/>
        <end position="92"/>
    </location>
</feature>
<dbReference type="Pfam" id="PF07486">
    <property type="entry name" value="Hydrolase_2"/>
    <property type="match status" value="1"/>
</dbReference>
<evidence type="ECO:0000313" key="5">
    <source>
        <dbReference type="Proteomes" id="UP000285120"/>
    </source>
</evidence>
<gene>
    <name evidence="4" type="ORF">ATL39_3402</name>
</gene>
<comment type="caution">
    <text evidence="4">The sequence shown here is derived from an EMBL/GenBank/DDBJ whole genome shotgun (WGS) entry which is preliminary data.</text>
</comment>
<dbReference type="Pfam" id="PF01471">
    <property type="entry name" value="PG_binding_1"/>
    <property type="match status" value="1"/>
</dbReference>
<dbReference type="AlphaFoldDB" id="A0A419UUH3"/>
<organism evidence="4 5">
    <name type="scientific">Sinobaca qinghaiensis</name>
    <dbReference type="NCBI Taxonomy" id="342944"/>
    <lineage>
        <taxon>Bacteria</taxon>
        <taxon>Bacillati</taxon>
        <taxon>Bacillota</taxon>
        <taxon>Bacilli</taxon>
        <taxon>Bacillales</taxon>
        <taxon>Sporolactobacillaceae</taxon>
        <taxon>Sinobaca</taxon>
    </lineage>
</organism>
<accession>A0A419UUH3</accession>
<evidence type="ECO:0000313" key="4">
    <source>
        <dbReference type="EMBL" id="RKD68128.1"/>
    </source>
</evidence>
<keyword evidence="5" id="KW-1185">Reference proteome</keyword>
<dbReference type="OrthoDB" id="9785345at2"/>
<dbReference type="EMBL" id="RAPK01000013">
    <property type="protein sequence ID" value="RKD68128.1"/>
    <property type="molecule type" value="Genomic_DNA"/>
</dbReference>
<dbReference type="InterPro" id="IPR002477">
    <property type="entry name" value="Peptidoglycan-bd-like"/>
</dbReference>